<feature type="transmembrane region" description="Helical" evidence="9">
    <location>
        <begin position="31"/>
        <end position="52"/>
    </location>
</feature>
<keyword evidence="8" id="KW-0407">Ion channel</keyword>
<evidence type="ECO:0000256" key="9">
    <source>
        <dbReference type="SAM" id="Phobius"/>
    </source>
</evidence>
<evidence type="ECO:0000256" key="7">
    <source>
        <dbReference type="ARBA" id="ARBA00023136"/>
    </source>
</evidence>
<keyword evidence="2" id="KW-0813">Transport</keyword>
<dbReference type="InterPro" id="IPR036019">
    <property type="entry name" value="MscL_channel"/>
</dbReference>
<dbReference type="Proteomes" id="UP001162891">
    <property type="component" value="Chromosome"/>
</dbReference>
<evidence type="ECO:0000256" key="5">
    <source>
        <dbReference type="ARBA" id="ARBA00022989"/>
    </source>
</evidence>
<evidence type="ECO:0000256" key="1">
    <source>
        <dbReference type="ARBA" id="ARBA00004141"/>
    </source>
</evidence>
<dbReference type="Gene3D" id="1.10.1200.120">
    <property type="entry name" value="Large-conductance mechanosensitive channel, MscL, domain 1"/>
    <property type="match status" value="1"/>
</dbReference>
<dbReference type="InterPro" id="IPR001185">
    <property type="entry name" value="MS_channel"/>
</dbReference>
<keyword evidence="5 9" id="KW-1133">Transmembrane helix</keyword>
<comment type="subcellular location">
    <subcellularLocation>
        <location evidence="1">Membrane</location>
        <topology evidence="1">Multi-pass membrane protein</topology>
    </subcellularLocation>
</comment>
<evidence type="ECO:0000313" key="10">
    <source>
        <dbReference type="EMBL" id="BDG05375.1"/>
    </source>
</evidence>
<dbReference type="PANTHER" id="PTHR30266:SF2">
    <property type="entry name" value="LARGE-CONDUCTANCE MECHANOSENSITIVE CHANNEL"/>
    <property type="match status" value="1"/>
</dbReference>
<evidence type="ECO:0000256" key="4">
    <source>
        <dbReference type="ARBA" id="ARBA00022692"/>
    </source>
</evidence>
<evidence type="ECO:0000256" key="3">
    <source>
        <dbReference type="ARBA" id="ARBA00022475"/>
    </source>
</evidence>
<evidence type="ECO:0000256" key="6">
    <source>
        <dbReference type="ARBA" id="ARBA00023065"/>
    </source>
</evidence>
<dbReference type="Pfam" id="PF01741">
    <property type="entry name" value="MscL"/>
    <property type="match status" value="1"/>
</dbReference>
<sequence length="144" mass="14883">MAAITEGVARKSAGARGFAREFQEFLLKQNVVALAVGVVIGAAVGKVVSGVVDDVIMPIVGLVLPAGDWRQAKLALGGNNAILYGDLVGRLLDFAIVALVVFLILRALVRRPAPAPAPAMKGCQFCLETIPAAATRCRACGSTV</sequence>
<proteinExistence type="predicted"/>
<keyword evidence="6" id="KW-0406">Ion transport</keyword>
<dbReference type="InterPro" id="IPR037673">
    <property type="entry name" value="MSC/AndL"/>
</dbReference>
<dbReference type="SUPFAM" id="SSF81330">
    <property type="entry name" value="Gated mechanosensitive channel"/>
    <property type="match status" value="1"/>
</dbReference>
<dbReference type="PANTHER" id="PTHR30266">
    <property type="entry name" value="MECHANOSENSITIVE CHANNEL MSCL"/>
    <property type="match status" value="1"/>
</dbReference>
<evidence type="ECO:0000313" key="11">
    <source>
        <dbReference type="Proteomes" id="UP001162891"/>
    </source>
</evidence>
<gene>
    <name evidence="10" type="ORF">AMOR_43710</name>
</gene>
<organism evidence="10 11">
    <name type="scientific">Anaeromyxobacter oryzae</name>
    <dbReference type="NCBI Taxonomy" id="2918170"/>
    <lineage>
        <taxon>Bacteria</taxon>
        <taxon>Pseudomonadati</taxon>
        <taxon>Myxococcota</taxon>
        <taxon>Myxococcia</taxon>
        <taxon>Myxococcales</taxon>
        <taxon>Cystobacterineae</taxon>
        <taxon>Anaeromyxobacteraceae</taxon>
        <taxon>Anaeromyxobacter</taxon>
    </lineage>
</organism>
<keyword evidence="11" id="KW-1185">Reference proteome</keyword>
<name>A0ABM7X0P3_9BACT</name>
<evidence type="ECO:0000256" key="8">
    <source>
        <dbReference type="ARBA" id="ARBA00023303"/>
    </source>
</evidence>
<dbReference type="RefSeq" id="WP_248354131.1">
    <property type="nucleotide sequence ID" value="NZ_AP025591.1"/>
</dbReference>
<dbReference type="NCBIfam" id="TIGR00220">
    <property type="entry name" value="mscL"/>
    <property type="match status" value="1"/>
</dbReference>
<keyword evidence="7 9" id="KW-0472">Membrane</keyword>
<keyword evidence="3" id="KW-1003">Cell membrane</keyword>
<reference evidence="11" key="1">
    <citation type="journal article" date="2022" name="Int. J. Syst. Evol. Microbiol.">
        <title>Anaeromyxobacter oryzae sp. nov., Anaeromyxobacter diazotrophicus sp. nov. and Anaeromyxobacter paludicola sp. nov., isolated from paddy soils.</title>
        <authorList>
            <person name="Itoh H."/>
            <person name="Xu Z."/>
            <person name="Mise K."/>
            <person name="Masuda Y."/>
            <person name="Ushijima N."/>
            <person name="Hayakawa C."/>
            <person name="Shiratori Y."/>
            <person name="Senoo K."/>
        </authorList>
    </citation>
    <scope>NUCLEOTIDE SEQUENCE [LARGE SCALE GENOMIC DNA]</scope>
    <source>
        <strain evidence="11">Red232</strain>
    </source>
</reference>
<keyword evidence="4 9" id="KW-0812">Transmembrane</keyword>
<accession>A0ABM7X0P3</accession>
<protein>
    <submittedName>
        <fullName evidence="10">Large-conductance mechanosensitive channel</fullName>
    </submittedName>
</protein>
<evidence type="ECO:0000256" key="2">
    <source>
        <dbReference type="ARBA" id="ARBA00022448"/>
    </source>
</evidence>
<feature type="transmembrane region" description="Helical" evidence="9">
    <location>
        <begin position="91"/>
        <end position="109"/>
    </location>
</feature>
<dbReference type="EMBL" id="AP025591">
    <property type="protein sequence ID" value="BDG05375.1"/>
    <property type="molecule type" value="Genomic_DNA"/>
</dbReference>